<dbReference type="RefSeq" id="XP_030982480.1">
    <property type="nucleotide sequence ID" value="XM_031126556.1"/>
</dbReference>
<dbReference type="Proteomes" id="UP000515153">
    <property type="component" value="Chromosome I"/>
</dbReference>
<dbReference type="AlphaFoldDB" id="A0A6P8B5R1"/>
<name>A0A6P8B5R1_PYRGI</name>
<gene>
    <name evidence="3" type="ORF">PgNI_06533</name>
</gene>
<organism evidence="2 3">
    <name type="scientific">Pyricularia grisea</name>
    <name type="common">Crabgrass-specific blast fungus</name>
    <name type="synonym">Magnaporthe grisea</name>
    <dbReference type="NCBI Taxonomy" id="148305"/>
    <lineage>
        <taxon>Eukaryota</taxon>
        <taxon>Fungi</taxon>
        <taxon>Dikarya</taxon>
        <taxon>Ascomycota</taxon>
        <taxon>Pezizomycotina</taxon>
        <taxon>Sordariomycetes</taxon>
        <taxon>Sordariomycetidae</taxon>
        <taxon>Magnaporthales</taxon>
        <taxon>Pyriculariaceae</taxon>
        <taxon>Pyricularia</taxon>
    </lineage>
</organism>
<evidence type="ECO:0000313" key="2">
    <source>
        <dbReference type="Proteomes" id="UP000515153"/>
    </source>
</evidence>
<evidence type="ECO:0000313" key="3">
    <source>
        <dbReference type="RefSeq" id="XP_030982480.1"/>
    </source>
</evidence>
<dbReference type="KEGG" id="pgri:PgNI_06533"/>
<evidence type="ECO:0000256" key="1">
    <source>
        <dbReference type="SAM" id="SignalP"/>
    </source>
</evidence>
<dbReference type="OrthoDB" id="10327280at2759"/>
<reference evidence="3" key="3">
    <citation type="submission" date="2025-08" db="UniProtKB">
        <authorList>
            <consortium name="RefSeq"/>
        </authorList>
    </citation>
    <scope>IDENTIFICATION</scope>
    <source>
        <strain evidence="3">NI907</strain>
    </source>
</reference>
<feature type="chain" id="PRO_5028425122" evidence="1">
    <location>
        <begin position="17"/>
        <end position="71"/>
    </location>
</feature>
<sequence>MRYTTLLTTLLAVATATPVLVPDVTSIDEASRAEINAACKNIDKYWECVDVGCAPIVPVCIAPVTCSIIWC</sequence>
<keyword evidence="1" id="KW-0732">Signal</keyword>
<protein>
    <submittedName>
        <fullName evidence="3">Uncharacterized protein</fullName>
    </submittedName>
</protein>
<reference evidence="3" key="2">
    <citation type="submission" date="2019-10" db="EMBL/GenBank/DDBJ databases">
        <authorList>
            <consortium name="NCBI Genome Project"/>
        </authorList>
    </citation>
    <scope>NUCLEOTIDE SEQUENCE</scope>
    <source>
        <strain evidence="3">NI907</strain>
    </source>
</reference>
<proteinExistence type="predicted"/>
<dbReference type="GeneID" id="41961465"/>
<accession>A0A6P8B5R1</accession>
<feature type="signal peptide" evidence="1">
    <location>
        <begin position="1"/>
        <end position="16"/>
    </location>
</feature>
<reference evidence="2 3" key="1">
    <citation type="journal article" date="2019" name="Mol. Biol. Evol.">
        <title>Blast fungal genomes show frequent chromosomal changes, gene gains and losses, and effector gene turnover.</title>
        <authorList>
            <person name="Gomez Luciano L.B."/>
            <person name="Jason Tsai I."/>
            <person name="Chuma I."/>
            <person name="Tosa Y."/>
            <person name="Chen Y.H."/>
            <person name="Li J.Y."/>
            <person name="Li M.Y."/>
            <person name="Jade Lu M.Y."/>
            <person name="Nakayashiki H."/>
            <person name="Li W.H."/>
        </authorList>
    </citation>
    <scope>NUCLEOTIDE SEQUENCE [LARGE SCALE GENOMIC DNA]</scope>
    <source>
        <strain evidence="2 3">NI907</strain>
    </source>
</reference>
<keyword evidence="2" id="KW-1185">Reference proteome</keyword>